<reference evidence="1" key="1">
    <citation type="submission" date="2022-08" db="EMBL/GenBank/DDBJ databases">
        <title>Genome sequencing of Pelomonas sp. UHG3.</title>
        <authorList>
            <person name="So Y."/>
        </authorList>
    </citation>
    <scope>NUCLEOTIDE SEQUENCE</scope>
    <source>
        <strain evidence="1">UHG3</strain>
    </source>
</reference>
<evidence type="ECO:0000313" key="1">
    <source>
        <dbReference type="EMBL" id="MCY4744908.1"/>
    </source>
</evidence>
<organism evidence="1 2">
    <name type="scientific">Roseateles hydrophilus</name>
    <dbReference type="NCBI Taxonomy" id="2975054"/>
    <lineage>
        <taxon>Bacteria</taxon>
        <taxon>Pseudomonadati</taxon>
        <taxon>Pseudomonadota</taxon>
        <taxon>Betaproteobacteria</taxon>
        <taxon>Burkholderiales</taxon>
        <taxon>Sphaerotilaceae</taxon>
        <taxon>Roseateles</taxon>
    </lineage>
</organism>
<dbReference type="Proteomes" id="UP001076464">
    <property type="component" value="Unassembled WGS sequence"/>
</dbReference>
<comment type="caution">
    <text evidence="1">The sequence shown here is derived from an EMBL/GenBank/DDBJ whole genome shotgun (WGS) entry which is preliminary data.</text>
</comment>
<gene>
    <name evidence="1" type="ORF">NYO99_07995</name>
</gene>
<accession>A0ACC6C908</accession>
<keyword evidence="2" id="KW-1185">Reference proteome</keyword>
<evidence type="ECO:0000313" key="2">
    <source>
        <dbReference type="Proteomes" id="UP001076464"/>
    </source>
</evidence>
<protein>
    <submittedName>
        <fullName evidence="1">Uncharacterized protein</fullName>
    </submittedName>
</protein>
<proteinExistence type="predicted"/>
<sequence length="105" mass="11230">MAVSGLGQHWQFAPSAQRLMSREFDDGMVCFDPGSGETLLISHLAHFLLDVGTRRLGELLPLDALVAEVLAADDSNANPVEARSQVIHALAELQQAGFATCAANR</sequence>
<name>A0ACC6C908_9BURK</name>
<dbReference type="EMBL" id="JAPPUY010000002">
    <property type="protein sequence ID" value="MCY4744908.1"/>
    <property type="molecule type" value="Genomic_DNA"/>
</dbReference>